<dbReference type="PATRIC" id="fig|1134457.3.peg.3925"/>
<evidence type="ECO:0000313" key="2">
    <source>
        <dbReference type="EMBL" id="ELP54893.1"/>
    </source>
</evidence>
<protein>
    <recommendedName>
        <fullName evidence="1">Transposase IS204/IS1001/IS1096/IS1165 DDE domain-containing protein</fullName>
    </recommendedName>
</protein>
<organism evidence="2 3">
    <name type="scientific">Microcystis aeruginosa TAIHU98</name>
    <dbReference type="NCBI Taxonomy" id="1134457"/>
    <lineage>
        <taxon>Bacteria</taxon>
        <taxon>Bacillati</taxon>
        <taxon>Cyanobacteriota</taxon>
        <taxon>Cyanophyceae</taxon>
        <taxon>Oscillatoriophycideae</taxon>
        <taxon>Chroococcales</taxon>
        <taxon>Microcystaceae</taxon>
        <taxon>Microcystis</taxon>
    </lineage>
</organism>
<sequence>MIQKHLPGICNYFENHTTGGLIEGMNTKIKLIKRISYEFTN</sequence>
<evidence type="ECO:0000259" key="1">
    <source>
        <dbReference type="Pfam" id="PF01610"/>
    </source>
</evidence>
<feature type="domain" description="Transposase IS204/IS1001/IS1096/IS1165 DDE" evidence="1">
    <location>
        <begin position="1"/>
        <end position="40"/>
    </location>
</feature>
<gene>
    <name evidence="2" type="ORF">O53_3719</name>
</gene>
<proteinExistence type="predicted"/>
<accession>L7E897</accession>
<dbReference type="InterPro" id="IPR002560">
    <property type="entry name" value="Transposase_DDE"/>
</dbReference>
<comment type="caution">
    <text evidence="2">The sequence shown here is derived from an EMBL/GenBank/DDBJ whole genome shotgun (WGS) entry which is preliminary data.</text>
</comment>
<dbReference type="Proteomes" id="UP000010932">
    <property type="component" value="Unassembled WGS sequence"/>
</dbReference>
<dbReference type="Pfam" id="PF01610">
    <property type="entry name" value="DDE_Tnp_ISL3"/>
    <property type="match status" value="1"/>
</dbReference>
<evidence type="ECO:0000313" key="3">
    <source>
        <dbReference type="Proteomes" id="UP000010932"/>
    </source>
</evidence>
<name>L7E897_MICAE</name>
<reference evidence="2 3" key="1">
    <citation type="journal article" date="2013" name="Genome Announc.">
        <title>Whole-Genome Sequence of Microcystis aeruginosa TAIHU98, a Nontoxic Bloom-Forming Strain Isolated from Taihu Lake, China.</title>
        <authorList>
            <person name="Yang C."/>
            <person name="Zhang W."/>
            <person name="Ren M."/>
            <person name="Song L."/>
            <person name="Li T."/>
            <person name="Zhao J."/>
        </authorList>
    </citation>
    <scope>NUCLEOTIDE SEQUENCE [LARGE SCALE GENOMIC DNA]</scope>
    <source>
        <strain evidence="2 3">TAIHU98</strain>
    </source>
</reference>
<dbReference type="EMBL" id="ANKQ01000002">
    <property type="protein sequence ID" value="ELP54893.1"/>
    <property type="molecule type" value="Genomic_DNA"/>
</dbReference>
<dbReference type="AlphaFoldDB" id="L7E897"/>